<dbReference type="Gene3D" id="3.50.50.60">
    <property type="entry name" value="FAD/NAD(P)-binding domain"/>
    <property type="match status" value="2"/>
</dbReference>
<organism evidence="1 2">
    <name type="scientific">Streptomyces indicus</name>
    <dbReference type="NCBI Taxonomy" id="417292"/>
    <lineage>
        <taxon>Bacteria</taxon>
        <taxon>Bacillati</taxon>
        <taxon>Actinomycetota</taxon>
        <taxon>Actinomycetes</taxon>
        <taxon>Kitasatosporales</taxon>
        <taxon>Streptomycetaceae</taxon>
        <taxon>Streptomyces</taxon>
    </lineage>
</organism>
<sequence>MSESTPASLPTVVIGAGPVGLAAAAHLVVRGIQPLVLETGAAAGSAVRAWAHVRLFSPWSEVVDEAAEKLLAPTGWVRPDGAAYPTGGDWAERYLQPLADVLGDAVRYGATVTGVSRSGRDRVVDADRERQPFTVHVRYADGREERLRPRRHRRLRHVVHARPARR</sequence>
<dbReference type="Proteomes" id="UP000199155">
    <property type="component" value="Unassembled WGS sequence"/>
</dbReference>
<dbReference type="EMBL" id="FNFF01000008">
    <property type="protein sequence ID" value="SDK48784.1"/>
    <property type="molecule type" value="Genomic_DNA"/>
</dbReference>
<protein>
    <submittedName>
        <fullName evidence="1">Pyridine nucleotide-disulphide oxidoreductase</fullName>
    </submittedName>
</protein>
<evidence type="ECO:0000313" key="2">
    <source>
        <dbReference type="Proteomes" id="UP000199155"/>
    </source>
</evidence>
<gene>
    <name evidence="1" type="ORF">SAMN05421806_10836</name>
</gene>
<proteinExistence type="predicted"/>
<evidence type="ECO:0000313" key="1">
    <source>
        <dbReference type="EMBL" id="SDK48784.1"/>
    </source>
</evidence>
<dbReference type="AlphaFoldDB" id="A0A1G9CBI2"/>
<keyword evidence="2" id="KW-1185">Reference proteome</keyword>
<accession>A0A1G9CBI2</accession>
<dbReference type="Pfam" id="PF13738">
    <property type="entry name" value="Pyr_redox_3"/>
    <property type="match status" value="1"/>
</dbReference>
<name>A0A1G9CBI2_9ACTN</name>
<dbReference type="SUPFAM" id="SSF51905">
    <property type="entry name" value="FAD/NAD(P)-binding domain"/>
    <property type="match status" value="1"/>
</dbReference>
<reference evidence="1 2" key="1">
    <citation type="submission" date="2016-10" db="EMBL/GenBank/DDBJ databases">
        <authorList>
            <person name="de Groot N.N."/>
        </authorList>
    </citation>
    <scope>NUCLEOTIDE SEQUENCE [LARGE SCALE GENOMIC DNA]</scope>
    <source>
        <strain evidence="1 2">CGMCC 4.5727</strain>
    </source>
</reference>
<dbReference type="STRING" id="417292.SAMN05421806_10836"/>
<dbReference type="InterPro" id="IPR036188">
    <property type="entry name" value="FAD/NAD-bd_sf"/>
</dbReference>
<dbReference type="OrthoDB" id="7279140at2"/>